<reference evidence="2 3" key="1">
    <citation type="submission" date="2023-03" db="EMBL/GenBank/DDBJ databases">
        <title>WGS of Gossypium arboreum.</title>
        <authorList>
            <person name="Yu D."/>
        </authorList>
    </citation>
    <scope>NUCLEOTIDE SEQUENCE [LARGE SCALE GENOMIC DNA]</scope>
    <source>
        <tissue evidence="2">Leaf</tissue>
    </source>
</reference>
<dbReference type="InterPro" id="IPR053151">
    <property type="entry name" value="RNase_H-like"/>
</dbReference>
<comment type="caution">
    <text evidence="2">The sequence shown here is derived from an EMBL/GenBank/DDBJ whole genome shotgun (WGS) entry which is preliminary data.</text>
</comment>
<dbReference type="EMBL" id="JARKNE010000004">
    <property type="protein sequence ID" value="KAK5835931.1"/>
    <property type="molecule type" value="Genomic_DNA"/>
</dbReference>
<gene>
    <name evidence="2" type="ORF">PVK06_011649</name>
</gene>
<sequence>MSYGLVAKDHYDFVLGGRMGTMEKEMQIEWAELLALEESINFARSKSWSKLEFKTNCVSLVNRFNRRNADLRTLGHHIPDMYKMMKSFCCFNFNWAPKCCNQVADFRCNWAITKNCTMGFNMDYPLDIHDLVLNDAIN</sequence>
<dbReference type="CDD" id="cd06222">
    <property type="entry name" value="RNase_H_like"/>
    <property type="match status" value="1"/>
</dbReference>
<dbReference type="PANTHER" id="PTHR47723">
    <property type="entry name" value="OS05G0353850 PROTEIN"/>
    <property type="match status" value="1"/>
</dbReference>
<accession>A0ABR0Q9J9</accession>
<evidence type="ECO:0000313" key="2">
    <source>
        <dbReference type="EMBL" id="KAK5835931.1"/>
    </source>
</evidence>
<evidence type="ECO:0000313" key="3">
    <source>
        <dbReference type="Proteomes" id="UP001358586"/>
    </source>
</evidence>
<name>A0ABR0Q9J9_GOSAR</name>
<dbReference type="InterPro" id="IPR036397">
    <property type="entry name" value="RNaseH_sf"/>
</dbReference>
<keyword evidence="3" id="KW-1185">Reference proteome</keyword>
<dbReference type="InterPro" id="IPR044730">
    <property type="entry name" value="RNase_H-like_dom_plant"/>
</dbReference>
<evidence type="ECO:0000259" key="1">
    <source>
        <dbReference type="Pfam" id="PF13456"/>
    </source>
</evidence>
<dbReference type="Gene3D" id="3.30.420.10">
    <property type="entry name" value="Ribonuclease H-like superfamily/Ribonuclease H"/>
    <property type="match status" value="1"/>
</dbReference>
<proteinExistence type="predicted"/>
<dbReference type="Proteomes" id="UP001358586">
    <property type="component" value="Chromosome 4"/>
</dbReference>
<dbReference type="PANTHER" id="PTHR47723:SF19">
    <property type="entry name" value="POLYNUCLEOTIDYL TRANSFERASE, RIBONUCLEASE H-LIKE SUPERFAMILY PROTEIN"/>
    <property type="match status" value="1"/>
</dbReference>
<protein>
    <recommendedName>
        <fullName evidence="1">RNase H type-1 domain-containing protein</fullName>
    </recommendedName>
</protein>
<organism evidence="2 3">
    <name type="scientific">Gossypium arboreum</name>
    <name type="common">Tree cotton</name>
    <name type="synonym">Gossypium nanking</name>
    <dbReference type="NCBI Taxonomy" id="29729"/>
    <lineage>
        <taxon>Eukaryota</taxon>
        <taxon>Viridiplantae</taxon>
        <taxon>Streptophyta</taxon>
        <taxon>Embryophyta</taxon>
        <taxon>Tracheophyta</taxon>
        <taxon>Spermatophyta</taxon>
        <taxon>Magnoliopsida</taxon>
        <taxon>eudicotyledons</taxon>
        <taxon>Gunneridae</taxon>
        <taxon>Pentapetalae</taxon>
        <taxon>rosids</taxon>
        <taxon>malvids</taxon>
        <taxon>Malvales</taxon>
        <taxon>Malvaceae</taxon>
        <taxon>Malvoideae</taxon>
        <taxon>Gossypium</taxon>
    </lineage>
</organism>
<dbReference type="Pfam" id="PF13456">
    <property type="entry name" value="RVT_3"/>
    <property type="match status" value="1"/>
</dbReference>
<feature type="domain" description="RNase H type-1" evidence="1">
    <location>
        <begin position="4"/>
        <end position="111"/>
    </location>
</feature>
<dbReference type="InterPro" id="IPR002156">
    <property type="entry name" value="RNaseH_domain"/>
</dbReference>